<dbReference type="RefSeq" id="WP_367769445.1">
    <property type="nucleotide sequence ID" value="NZ_CP165625.1"/>
</dbReference>
<evidence type="ECO:0000313" key="1">
    <source>
        <dbReference type="EMBL" id="XDU96495.1"/>
    </source>
</evidence>
<name>A0AB39W637_9FLAO</name>
<gene>
    <name evidence="1" type="ORF">AB3G34_05135</name>
</gene>
<dbReference type="EMBL" id="CP165625">
    <property type="protein sequence ID" value="XDU96495.1"/>
    <property type="molecule type" value="Genomic_DNA"/>
</dbReference>
<dbReference type="AlphaFoldDB" id="A0AB39W637"/>
<dbReference type="InterPro" id="IPR003489">
    <property type="entry name" value="RHF/RaiA"/>
</dbReference>
<dbReference type="Pfam" id="PF02482">
    <property type="entry name" value="Ribosomal_S30AE"/>
    <property type="match status" value="1"/>
</dbReference>
<dbReference type="SUPFAM" id="SSF69754">
    <property type="entry name" value="Ribosome binding protein Y (YfiA homologue)"/>
    <property type="match status" value="1"/>
</dbReference>
<reference evidence="1" key="1">
    <citation type="submission" date="2024-07" db="EMBL/GenBank/DDBJ databases">
        <authorList>
            <person name="Biller S.J."/>
        </authorList>
    </citation>
    <scope>NUCLEOTIDE SEQUENCE</scope>
    <source>
        <strain evidence="1">WC2409</strain>
    </source>
</reference>
<accession>A0AB39W637</accession>
<protein>
    <submittedName>
        <fullName evidence="1">HPF/RaiA family ribosome-associated protein</fullName>
    </submittedName>
</protein>
<proteinExistence type="predicted"/>
<sequence length="99" mass="11366">METTIQFVNTEKNKIAENLVLEKLDQLYKHFDWIIRAKVFFKEEKDTNGKGKLCDVTISCPGPPIFASSNEETLEAAVAETIKDLTVQLNKRKSERQLH</sequence>
<organism evidence="1">
    <name type="scientific">Flavobacterium sp. WC2409</name>
    <dbReference type="NCBI Taxonomy" id="3234139"/>
    <lineage>
        <taxon>Bacteria</taxon>
        <taxon>Pseudomonadati</taxon>
        <taxon>Bacteroidota</taxon>
        <taxon>Flavobacteriia</taxon>
        <taxon>Flavobacteriales</taxon>
        <taxon>Flavobacteriaceae</taxon>
        <taxon>Flavobacterium</taxon>
    </lineage>
</organism>
<dbReference type="Gene3D" id="3.30.160.100">
    <property type="entry name" value="Ribosome hibernation promotion factor-like"/>
    <property type="match status" value="1"/>
</dbReference>
<dbReference type="InterPro" id="IPR036567">
    <property type="entry name" value="RHF-like"/>
</dbReference>